<sequence>MAGLFHELMKLPRSVYDPSNNCFTTVDAATKSDPWNWYKRPALEYLEDEPLESLSEGVRHESSLSATARAFAPHHAHVVQIKHRDQQSQALVPHDQQAYAAEQQAYAATQYHPLIAPPPQQSTQLVKYRPFERSYKRQDMDRVRFSKAIMSQDENEDADLRTKYKGEETKFQQRNKDCTEEENVAIRMNNLPPNVMMAEVLGTVFEGRNRVKYFDRADELEQSRIFGPARIFSVMEVMYLLHWFIDFKEVIPLKMSLVAYGLDHCDPVSRFSGAGWHGGLPIGN</sequence>
<evidence type="ECO:0000313" key="1">
    <source>
        <dbReference type="EMBL" id="CZR62315.1"/>
    </source>
</evidence>
<reference evidence="1 2" key="1">
    <citation type="submission" date="2016-03" db="EMBL/GenBank/DDBJ databases">
        <authorList>
            <person name="Ploux O."/>
        </authorList>
    </citation>
    <scope>NUCLEOTIDE SEQUENCE [LARGE SCALE GENOMIC DNA]</scope>
    <source>
        <strain evidence="1 2">UAMH 11012</strain>
    </source>
</reference>
<dbReference type="AlphaFoldDB" id="A0A1L7XBD0"/>
<name>A0A1L7XBD0_9HELO</name>
<protein>
    <submittedName>
        <fullName evidence="1">Uncharacterized protein</fullName>
    </submittedName>
</protein>
<dbReference type="EMBL" id="FJOG01000020">
    <property type="protein sequence ID" value="CZR62315.1"/>
    <property type="molecule type" value="Genomic_DNA"/>
</dbReference>
<proteinExistence type="predicted"/>
<organism evidence="1 2">
    <name type="scientific">Phialocephala subalpina</name>
    <dbReference type="NCBI Taxonomy" id="576137"/>
    <lineage>
        <taxon>Eukaryota</taxon>
        <taxon>Fungi</taxon>
        <taxon>Dikarya</taxon>
        <taxon>Ascomycota</taxon>
        <taxon>Pezizomycotina</taxon>
        <taxon>Leotiomycetes</taxon>
        <taxon>Helotiales</taxon>
        <taxon>Mollisiaceae</taxon>
        <taxon>Phialocephala</taxon>
        <taxon>Phialocephala fortinii species complex</taxon>
    </lineage>
</organism>
<dbReference type="Proteomes" id="UP000184330">
    <property type="component" value="Unassembled WGS sequence"/>
</dbReference>
<evidence type="ECO:0000313" key="2">
    <source>
        <dbReference type="Proteomes" id="UP000184330"/>
    </source>
</evidence>
<keyword evidence="2" id="KW-1185">Reference proteome</keyword>
<gene>
    <name evidence="1" type="ORF">PAC_12212</name>
</gene>
<accession>A0A1L7XBD0</accession>